<sequence>MDSKNTALGTVFDGVVINDVVAGNAVAIPRGTSVQGKVVDVHNAGSLKGKGELALQLTQITLGGQTYPVVSDAWSHQGADKTGQTVGNAVGLGAFGALIGAVAGGGPGALIGAGVGGAAGVGASAASGRGEAVVPAEAILNFRLTQQVPLTTVSQEEMNRLASGVQPAQQLHRRPPPPPPYYYYGPAYYPY</sequence>
<protein>
    <recommendedName>
        <fullName evidence="3">Outer membrane lipoprotein SlyB</fullName>
    </recommendedName>
</protein>
<proteinExistence type="predicted"/>
<reference evidence="1" key="2">
    <citation type="submission" date="2020-09" db="EMBL/GenBank/DDBJ databases">
        <authorList>
            <person name="Sun Q."/>
            <person name="Zhou Y."/>
        </authorList>
    </citation>
    <scope>NUCLEOTIDE SEQUENCE</scope>
    <source>
        <strain evidence="1">CGMCC 1.12997</strain>
    </source>
</reference>
<dbReference type="AlphaFoldDB" id="A0A917HB53"/>
<organism evidence="1 2">
    <name type="scientific">Edaphobacter dinghuensis</name>
    <dbReference type="NCBI Taxonomy" id="1560005"/>
    <lineage>
        <taxon>Bacteria</taxon>
        <taxon>Pseudomonadati</taxon>
        <taxon>Acidobacteriota</taxon>
        <taxon>Terriglobia</taxon>
        <taxon>Terriglobales</taxon>
        <taxon>Acidobacteriaceae</taxon>
        <taxon>Edaphobacter</taxon>
    </lineage>
</organism>
<evidence type="ECO:0008006" key="3">
    <source>
        <dbReference type="Google" id="ProtNLM"/>
    </source>
</evidence>
<comment type="caution">
    <text evidence="1">The sequence shown here is derived from an EMBL/GenBank/DDBJ whole genome shotgun (WGS) entry which is preliminary data.</text>
</comment>
<evidence type="ECO:0000313" key="2">
    <source>
        <dbReference type="Proteomes" id="UP000647241"/>
    </source>
</evidence>
<name>A0A917HB53_9BACT</name>
<dbReference type="Proteomes" id="UP000647241">
    <property type="component" value="Unassembled WGS sequence"/>
</dbReference>
<reference evidence="1" key="1">
    <citation type="journal article" date="2014" name="Int. J. Syst. Evol. Microbiol.">
        <title>Complete genome sequence of Corynebacterium casei LMG S-19264T (=DSM 44701T), isolated from a smear-ripened cheese.</title>
        <authorList>
            <consortium name="US DOE Joint Genome Institute (JGI-PGF)"/>
            <person name="Walter F."/>
            <person name="Albersmeier A."/>
            <person name="Kalinowski J."/>
            <person name="Ruckert C."/>
        </authorList>
    </citation>
    <scope>NUCLEOTIDE SEQUENCE</scope>
    <source>
        <strain evidence="1">CGMCC 1.12997</strain>
    </source>
</reference>
<accession>A0A917HB53</accession>
<gene>
    <name evidence="1" type="ORF">GCM10011585_14610</name>
</gene>
<keyword evidence="2" id="KW-1185">Reference proteome</keyword>
<dbReference type="EMBL" id="BMGT01000002">
    <property type="protein sequence ID" value="GGG73236.1"/>
    <property type="molecule type" value="Genomic_DNA"/>
</dbReference>
<evidence type="ECO:0000313" key="1">
    <source>
        <dbReference type="EMBL" id="GGG73236.1"/>
    </source>
</evidence>